<name>R9IB21_9BACT</name>
<comment type="caution">
    <text evidence="1">The sequence shown here is derived from an EMBL/GenBank/DDBJ whole genome shotgun (WGS) entry which is preliminary data.</text>
</comment>
<proteinExistence type="predicted"/>
<evidence type="ECO:0000313" key="1">
    <source>
        <dbReference type="EMBL" id="EOS14266.1"/>
    </source>
</evidence>
<dbReference type="PATRIC" id="fig|1235788.3.peg.1153"/>
<protein>
    <submittedName>
        <fullName evidence="1">Uncharacterized protein</fullName>
    </submittedName>
</protein>
<dbReference type="AlphaFoldDB" id="R9IB21"/>
<dbReference type="OrthoDB" id="1070184at2"/>
<reference evidence="1 3" key="1">
    <citation type="submission" date="2013-04" db="EMBL/GenBank/DDBJ databases">
        <title>The Genome Sequence of Bacteroides massiliensis dnLKV3.</title>
        <authorList>
            <consortium name="The Broad Institute Genomics Platform"/>
            <consortium name="The Broad Institute Genome Sequencing Center for Infectious Disease"/>
            <person name="Earl A."/>
            <person name="Xavier R."/>
            <person name="Kuhn K."/>
            <person name="Stappenbeck T."/>
            <person name="Walker B."/>
            <person name="Young S."/>
            <person name="Zeng Q."/>
            <person name="Gargeya S."/>
            <person name="Fitzgerald M."/>
            <person name="Haas B."/>
            <person name="Abouelleil A."/>
            <person name="Allen A.W."/>
            <person name="Alvarado L."/>
            <person name="Arachchi H.M."/>
            <person name="Berlin A.M."/>
            <person name="Chapman S.B."/>
            <person name="Gainer-Dewar J."/>
            <person name="Goldberg J."/>
            <person name="Griggs A."/>
            <person name="Gujja S."/>
            <person name="Hansen M."/>
            <person name="Howarth C."/>
            <person name="Imamovic A."/>
            <person name="Ireland A."/>
            <person name="Larimer J."/>
            <person name="McCowan C."/>
            <person name="Murphy C."/>
            <person name="Pearson M."/>
            <person name="Poon T.W."/>
            <person name="Priest M."/>
            <person name="Roberts A."/>
            <person name="Saif S."/>
            <person name="Shea T."/>
            <person name="Sisk P."/>
            <person name="Sykes S."/>
            <person name="Wortman J."/>
            <person name="Nusbaum C."/>
            <person name="Birren B."/>
        </authorList>
    </citation>
    <scope>NUCLEOTIDE SEQUENCE [LARGE SCALE GENOMIC DNA]</scope>
    <source>
        <strain evidence="1">DnLKV3</strain>
        <strain evidence="3">dnLKV3</strain>
    </source>
</reference>
<keyword evidence="3" id="KW-1185">Reference proteome</keyword>
<dbReference type="HOGENOM" id="CLU_115284_0_0_10"/>
<reference evidence="2 4" key="2">
    <citation type="submission" date="2019-04" db="EMBL/GenBank/DDBJ databases">
        <title>Microbes associate with the intestines of laboratory mice.</title>
        <authorList>
            <person name="Navarre W."/>
            <person name="Wong E."/>
            <person name="Huang K."/>
            <person name="Tropini C."/>
            <person name="Ng K."/>
            <person name="Yu B."/>
        </authorList>
    </citation>
    <scope>NUCLEOTIDE SEQUENCE [LARGE SCALE GENOMIC DNA]</scope>
    <source>
        <strain evidence="2 4">NM22_B1</strain>
    </source>
</reference>
<evidence type="ECO:0000313" key="2">
    <source>
        <dbReference type="EMBL" id="TGY71622.1"/>
    </source>
</evidence>
<dbReference type="Proteomes" id="UP000310760">
    <property type="component" value="Unassembled WGS sequence"/>
</dbReference>
<dbReference type="RefSeq" id="WP_016275548.1">
    <property type="nucleotide sequence ID" value="NZ_CAKOCL010000017.1"/>
</dbReference>
<gene>
    <name evidence="1" type="ORF">C802_01127</name>
    <name evidence="2" type="ORF">E5339_05775</name>
</gene>
<dbReference type="Proteomes" id="UP000014200">
    <property type="component" value="Unassembled WGS sequence"/>
</dbReference>
<sequence>MIDTLDYEKVPAGFTHCFNGTCKLADTCLRYQAGRHIPETKRSIRTLNPSYVKTKESCSEFMSDVPVKHAYGWTHMFDKLIHEKAVAIKDELLCHYGKSEFYRLKRKEKSFTPRAQQYVRSVFRRYGVTEEPVYEQYRYEYVWWKD</sequence>
<organism evidence="1 3">
    <name type="scientific">Phocaeicola sartorii</name>
    <dbReference type="NCBI Taxonomy" id="671267"/>
    <lineage>
        <taxon>Bacteria</taxon>
        <taxon>Pseudomonadati</taxon>
        <taxon>Bacteroidota</taxon>
        <taxon>Bacteroidia</taxon>
        <taxon>Bacteroidales</taxon>
        <taxon>Bacteroidaceae</taxon>
        <taxon>Phocaeicola</taxon>
    </lineage>
</organism>
<dbReference type="EMBL" id="ASSP01000007">
    <property type="protein sequence ID" value="EOS14266.1"/>
    <property type="molecule type" value="Genomic_DNA"/>
</dbReference>
<dbReference type="STRING" id="1235788.C802_01127"/>
<accession>R9IB21</accession>
<evidence type="ECO:0000313" key="3">
    <source>
        <dbReference type="Proteomes" id="UP000014200"/>
    </source>
</evidence>
<dbReference type="GeneID" id="82155082"/>
<dbReference type="Pfam" id="PF19555">
    <property type="entry name" value="DUF6078"/>
    <property type="match status" value="1"/>
</dbReference>
<evidence type="ECO:0000313" key="4">
    <source>
        <dbReference type="Proteomes" id="UP000310760"/>
    </source>
</evidence>
<dbReference type="EMBL" id="SRYJ01000010">
    <property type="protein sequence ID" value="TGY71622.1"/>
    <property type="molecule type" value="Genomic_DNA"/>
</dbReference>
<dbReference type="InterPro" id="IPR045724">
    <property type="entry name" value="DUF6078"/>
</dbReference>